<dbReference type="STRING" id="1317122.ATO12_15395"/>
<dbReference type="EMBL" id="AQRA01000004">
    <property type="protein sequence ID" value="EZH74249.1"/>
    <property type="molecule type" value="Genomic_DNA"/>
</dbReference>
<accession>A0A023BWC3</accession>
<dbReference type="GO" id="GO:0000156">
    <property type="term" value="F:phosphorelay response regulator activity"/>
    <property type="evidence" value="ECO:0007669"/>
    <property type="project" value="InterPro"/>
</dbReference>
<evidence type="ECO:0008006" key="6">
    <source>
        <dbReference type="Google" id="ProtNLM"/>
    </source>
</evidence>
<dbReference type="InterPro" id="IPR011006">
    <property type="entry name" value="CheY-like_superfamily"/>
</dbReference>
<proteinExistence type="predicted"/>
<evidence type="ECO:0000259" key="2">
    <source>
        <dbReference type="PROSITE" id="PS50110"/>
    </source>
</evidence>
<dbReference type="PROSITE" id="PS50110">
    <property type="entry name" value="RESPONSE_REGULATORY"/>
    <property type="match status" value="1"/>
</dbReference>
<dbReference type="eggNOG" id="COG3279">
    <property type="taxonomic scope" value="Bacteria"/>
</dbReference>
<dbReference type="PANTHER" id="PTHR37299:SF1">
    <property type="entry name" value="STAGE 0 SPORULATION PROTEIN A HOMOLOG"/>
    <property type="match status" value="1"/>
</dbReference>
<dbReference type="PROSITE" id="PS50930">
    <property type="entry name" value="HTH_LYTTR"/>
    <property type="match status" value="1"/>
</dbReference>
<dbReference type="InterPro" id="IPR007492">
    <property type="entry name" value="LytTR_DNA-bd_dom"/>
</dbReference>
<protein>
    <recommendedName>
        <fullName evidence="6">Transcriptional regulator</fullName>
    </recommendedName>
</protein>
<evidence type="ECO:0000259" key="3">
    <source>
        <dbReference type="PROSITE" id="PS50930"/>
    </source>
</evidence>
<reference evidence="4 5" key="1">
    <citation type="submission" date="2014-04" db="EMBL/GenBank/DDBJ databases">
        <title>Aquimarina sp. 22II-S11-z7 Genome Sequencing.</title>
        <authorList>
            <person name="Lai Q."/>
        </authorList>
    </citation>
    <scope>NUCLEOTIDE SEQUENCE [LARGE SCALE GENOMIC DNA]</scope>
    <source>
        <strain evidence="4 5">22II-S11-z7</strain>
    </source>
</reference>
<dbReference type="Pfam" id="PF00072">
    <property type="entry name" value="Response_reg"/>
    <property type="match status" value="1"/>
</dbReference>
<evidence type="ECO:0000313" key="5">
    <source>
        <dbReference type="Proteomes" id="UP000023541"/>
    </source>
</evidence>
<dbReference type="Gene3D" id="3.40.50.2300">
    <property type="match status" value="1"/>
</dbReference>
<keyword evidence="1" id="KW-0597">Phosphoprotein</keyword>
<name>A0A023BWC3_9FLAO</name>
<evidence type="ECO:0000256" key="1">
    <source>
        <dbReference type="PROSITE-ProRule" id="PRU00169"/>
    </source>
</evidence>
<feature type="domain" description="Response regulatory" evidence="2">
    <location>
        <begin position="2"/>
        <end position="115"/>
    </location>
</feature>
<feature type="modified residue" description="4-aspartylphosphate" evidence="1">
    <location>
        <position position="54"/>
    </location>
</feature>
<keyword evidence="5" id="KW-1185">Reference proteome</keyword>
<dbReference type="SMART" id="SM00448">
    <property type="entry name" value="REC"/>
    <property type="match status" value="1"/>
</dbReference>
<dbReference type="AlphaFoldDB" id="A0A023BWC3"/>
<evidence type="ECO:0000313" key="4">
    <source>
        <dbReference type="EMBL" id="EZH74249.1"/>
    </source>
</evidence>
<dbReference type="Pfam" id="PF04397">
    <property type="entry name" value="LytTR"/>
    <property type="match status" value="1"/>
</dbReference>
<dbReference type="InterPro" id="IPR046947">
    <property type="entry name" value="LytR-like"/>
</dbReference>
<comment type="caution">
    <text evidence="4">The sequence shown here is derived from an EMBL/GenBank/DDBJ whole genome shotgun (WGS) entry which is preliminary data.</text>
</comment>
<sequence>MKAIIVDDEQRARNVLSNLIKRCDLHIDILAKCSCLEDAVKEIKELQPDVVFLDVQMPNYAGYEIANFFDEMNFDIIFVTAFDEYAIKAFELSAIDYLVKPIDRRRLIEAVEKLQNKIEKQKKIEDYQVLLNTIKEKEFKQIILPELGNRRIIAINTIIAIEADGSYSKIYTTENKPLTTSKNLKYFENLLPEDISFFRSHRTWMINLKYIEVINKSSLTITLAQNITAKISRTRFSSFENTIR</sequence>
<dbReference type="PANTHER" id="PTHR37299">
    <property type="entry name" value="TRANSCRIPTIONAL REGULATOR-RELATED"/>
    <property type="match status" value="1"/>
</dbReference>
<dbReference type="Proteomes" id="UP000023541">
    <property type="component" value="Unassembled WGS sequence"/>
</dbReference>
<organism evidence="4 5">
    <name type="scientific">Aquimarina atlantica</name>
    <dbReference type="NCBI Taxonomy" id="1317122"/>
    <lineage>
        <taxon>Bacteria</taxon>
        <taxon>Pseudomonadati</taxon>
        <taxon>Bacteroidota</taxon>
        <taxon>Flavobacteriia</taxon>
        <taxon>Flavobacteriales</taxon>
        <taxon>Flavobacteriaceae</taxon>
        <taxon>Aquimarina</taxon>
    </lineage>
</organism>
<dbReference type="SMART" id="SM00850">
    <property type="entry name" value="LytTR"/>
    <property type="match status" value="1"/>
</dbReference>
<feature type="domain" description="HTH LytTR-type" evidence="3">
    <location>
        <begin position="142"/>
        <end position="244"/>
    </location>
</feature>
<gene>
    <name evidence="4" type="ORF">ATO12_15395</name>
</gene>
<dbReference type="GO" id="GO:0003677">
    <property type="term" value="F:DNA binding"/>
    <property type="evidence" value="ECO:0007669"/>
    <property type="project" value="InterPro"/>
</dbReference>
<dbReference type="InterPro" id="IPR001789">
    <property type="entry name" value="Sig_transdc_resp-reg_receiver"/>
</dbReference>
<dbReference type="SUPFAM" id="SSF52172">
    <property type="entry name" value="CheY-like"/>
    <property type="match status" value="1"/>
</dbReference>
<dbReference type="Gene3D" id="2.40.50.1020">
    <property type="entry name" value="LytTr DNA-binding domain"/>
    <property type="match status" value="1"/>
</dbReference>